<dbReference type="InterPro" id="IPR009100">
    <property type="entry name" value="AcylCoA_DH/oxidase_NM_dom_sf"/>
</dbReference>
<dbReference type="RefSeq" id="WP_353864130.1">
    <property type="nucleotide sequence ID" value="NZ_CP088295.1"/>
</dbReference>
<evidence type="ECO:0000256" key="1">
    <source>
        <dbReference type="ARBA" id="ARBA00001974"/>
    </source>
</evidence>
<evidence type="ECO:0000256" key="5">
    <source>
        <dbReference type="ARBA" id="ARBA00023002"/>
    </source>
</evidence>
<proteinExistence type="inferred from homology"/>
<dbReference type="Gene3D" id="1.20.140.10">
    <property type="entry name" value="Butyryl-CoA Dehydrogenase, subunit A, domain 3"/>
    <property type="match status" value="1"/>
</dbReference>
<gene>
    <name evidence="10" type="ORF">LRS13_23655</name>
</gene>
<feature type="domain" description="Acyl-CoA dehydrogenase/oxidase N-terminal" evidence="9">
    <location>
        <begin position="13"/>
        <end position="126"/>
    </location>
</feature>
<keyword evidence="4 6" id="KW-0274">FAD</keyword>
<comment type="cofactor">
    <cofactor evidence="1 6">
        <name>FAD</name>
        <dbReference type="ChEBI" id="CHEBI:57692"/>
    </cofactor>
</comment>
<sequence length="387" mass="41675">MSTTIAPNPSALTDEQTDFVAAIRDFCEREVGTREQRDALTHHGKHPHVPELYAKVAELGWLGIAIGEEYGGIGGGMVDLMLFLEETARGMLPIGGFAVSMISAGAIERFGTDEQKADILGGIANGNVESIAMSEPGSGSDVGSLTCRAEKVPGGWKVNGQKTWISEAQFASHILLVCRTTPGGKKHEGLTMLSVPVPTEGVEIRGIETMGGEVVNDVFFTDVFVPESALIGQEDQAWMQLMAGLNLERLIIAGLSLGAAQRSFDDALTYIKEREQFGRPIGSFQALKHRVADLATELECTRLLTYDVARKVDANPGALFPREASMAKLKATETSKLIALEGMQMMGGYGYATEYDMEGHVRQALVSTIYGGTSEIQRDIIGRTFGL</sequence>
<keyword evidence="5 6" id="KW-0560">Oxidoreductase</keyword>
<dbReference type="Proteomes" id="UP001058860">
    <property type="component" value="Chromosome"/>
</dbReference>
<dbReference type="PROSITE" id="PS00072">
    <property type="entry name" value="ACYL_COA_DH_1"/>
    <property type="match status" value="1"/>
</dbReference>
<feature type="domain" description="Acyl-CoA dehydrogenase/oxidase C-terminal" evidence="7">
    <location>
        <begin position="238"/>
        <end position="384"/>
    </location>
</feature>
<dbReference type="InterPro" id="IPR036250">
    <property type="entry name" value="AcylCo_DH-like_C"/>
</dbReference>
<evidence type="ECO:0000256" key="6">
    <source>
        <dbReference type="RuleBase" id="RU362125"/>
    </source>
</evidence>
<dbReference type="CDD" id="cd00567">
    <property type="entry name" value="ACAD"/>
    <property type="match status" value="1"/>
</dbReference>
<name>A0ABY5PG69_9ACTN</name>
<dbReference type="SUPFAM" id="SSF47203">
    <property type="entry name" value="Acyl-CoA dehydrogenase C-terminal domain-like"/>
    <property type="match status" value="1"/>
</dbReference>
<evidence type="ECO:0000259" key="7">
    <source>
        <dbReference type="Pfam" id="PF00441"/>
    </source>
</evidence>
<evidence type="ECO:0000313" key="11">
    <source>
        <dbReference type="Proteomes" id="UP001058860"/>
    </source>
</evidence>
<dbReference type="Pfam" id="PF02771">
    <property type="entry name" value="Acyl-CoA_dh_N"/>
    <property type="match status" value="1"/>
</dbReference>
<dbReference type="Gene3D" id="1.10.540.10">
    <property type="entry name" value="Acyl-CoA dehydrogenase/oxidase, N-terminal domain"/>
    <property type="match status" value="1"/>
</dbReference>
<evidence type="ECO:0000313" key="10">
    <source>
        <dbReference type="EMBL" id="UUY03628.1"/>
    </source>
</evidence>
<evidence type="ECO:0000256" key="2">
    <source>
        <dbReference type="ARBA" id="ARBA00009347"/>
    </source>
</evidence>
<dbReference type="Gene3D" id="2.40.110.10">
    <property type="entry name" value="Butyryl-CoA Dehydrogenase, subunit A, domain 2"/>
    <property type="match status" value="1"/>
</dbReference>
<dbReference type="Pfam" id="PF02770">
    <property type="entry name" value="Acyl-CoA_dh_M"/>
    <property type="match status" value="1"/>
</dbReference>
<evidence type="ECO:0000256" key="4">
    <source>
        <dbReference type="ARBA" id="ARBA00022827"/>
    </source>
</evidence>
<dbReference type="PANTHER" id="PTHR43884:SF20">
    <property type="entry name" value="ACYL-COA DEHYDROGENASE FADE28"/>
    <property type="match status" value="1"/>
</dbReference>
<evidence type="ECO:0000259" key="9">
    <source>
        <dbReference type="Pfam" id="PF02771"/>
    </source>
</evidence>
<evidence type="ECO:0000256" key="3">
    <source>
        <dbReference type="ARBA" id="ARBA00022630"/>
    </source>
</evidence>
<evidence type="ECO:0000259" key="8">
    <source>
        <dbReference type="Pfam" id="PF02770"/>
    </source>
</evidence>
<dbReference type="InterPro" id="IPR006089">
    <property type="entry name" value="Acyl-CoA_DH_CS"/>
</dbReference>
<dbReference type="PANTHER" id="PTHR43884">
    <property type="entry name" value="ACYL-COA DEHYDROGENASE"/>
    <property type="match status" value="1"/>
</dbReference>
<comment type="similarity">
    <text evidence="2 6">Belongs to the acyl-CoA dehydrogenase family.</text>
</comment>
<accession>A0ABY5PG69</accession>
<dbReference type="InterPro" id="IPR006091">
    <property type="entry name" value="Acyl-CoA_Oxase/DH_mid-dom"/>
</dbReference>
<keyword evidence="3 6" id="KW-0285">Flavoprotein</keyword>
<reference evidence="11" key="1">
    <citation type="submission" date="2021-11" db="EMBL/GenBank/DDBJ databases">
        <title>Cultivation dependent microbiological survey of springs from the worlds oldest radium mine currently devoted to the extraction of radon-saturated water.</title>
        <authorList>
            <person name="Kapinusova G."/>
            <person name="Smrhova T."/>
            <person name="Strejcek M."/>
            <person name="Suman J."/>
            <person name="Jani K."/>
            <person name="Pajer P."/>
            <person name="Uhlik O."/>
        </authorList>
    </citation>
    <scope>NUCLEOTIDE SEQUENCE [LARGE SCALE GENOMIC DNA]</scope>
    <source>
        <strain evidence="11">J379</strain>
    </source>
</reference>
<feature type="domain" description="Acyl-CoA oxidase/dehydrogenase middle" evidence="8">
    <location>
        <begin position="130"/>
        <end position="222"/>
    </location>
</feature>
<organism evidence="10 11">
    <name type="scientific">Svornostia abyssi</name>
    <dbReference type="NCBI Taxonomy" id="2898438"/>
    <lineage>
        <taxon>Bacteria</taxon>
        <taxon>Bacillati</taxon>
        <taxon>Actinomycetota</taxon>
        <taxon>Thermoleophilia</taxon>
        <taxon>Solirubrobacterales</taxon>
        <taxon>Baekduiaceae</taxon>
        <taxon>Svornostia</taxon>
    </lineage>
</organism>
<dbReference type="InterPro" id="IPR046373">
    <property type="entry name" value="Acyl-CoA_Oxase/DH_mid-dom_sf"/>
</dbReference>
<keyword evidence="11" id="KW-1185">Reference proteome</keyword>
<dbReference type="InterPro" id="IPR013786">
    <property type="entry name" value="AcylCoA_DH/ox_N"/>
</dbReference>
<dbReference type="InterPro" id="IPR009075">
    <property type="entry name" value="AcylCo_DH/oxidase_C"/>
</dbReference>
<dbReference type="InterPro" id="IPR037069">
    <property type="entry name" value="AcylCoA_DH/ox_N_sf"/>
</dbReference>
<dbReference type="EMBL" id="CP088295">
    <property type="protein sequence ID" value="UUY03628.1"/>
    <property type="molecule type" value="Genomic_DNA"/>
</dbReference>
<protein>
    <submittedName>
        <fullName evidence="10">Acyl-CoA/acyl-ACP dehydrogenase</fullName>
    </submittedName>
</protein>
<dbReference type="Pfam" id="PF00441">
    <property type="entry name" value="Acyl-CoA_dh_1"/>
    <property type="match status" value="1"/>
</dbReference>
<dbReference type="SUPFAM" id="SSF56645">
    <property type="entry name" value="Acyl-CoA dehydrogenase NM domain-like"/>
    <property type="match status" value="1"/>
</dbReference>